<organism evidence="1 2">
    <name type="scientific">Atta colombica</name>
    <dbReference type="NCBI Taxonomy" id="520822"/>
    <lineage>
        <taxon>Eukaryota</taxon>
        <taxon>Metazoa</taxon>
        <taxon>Ecdysozoa</taxon>
        <taxon>Arthropoda</taxon>
        <taxon>Hexapoda</taxon>
        <taxon>Insecta</taxon>
        <taxon>Pterygota</taxon>
        <taxon>Neoptera</taxon>
        <taxon>Endopterygota</taxon>
        <taxon>Hymenoptera</taxon>
        <taxon>Apocrita</taxon>
        <taxon>Aculeata</taxon>
        <taxon>Formicoidea</taxon>
        <taxon>Formicidae</taxon>
        <taxon>Myrmicinae</taxon>
        <taxon>Atta</taxon>
    </lineage>
</organism>
<name>A0A195BUP7_9HYME</name>
<sequence length="244" mass="27297">MPDLSIGDGCNPGAAHVGENVGESNKSIPGYWRGIPWRTQGKLIPKCKRRGVRLSCVLFFFRYLSFASCRLFRFDLIPCECAKQPWNDPGITWNLVESREEIPRADLTILHPRHHLSLPNPIYFYTRRSARMDRDAATVRHTAIFGGDLVGGKRDASIDEAIVQSGAAEVGKYCGGAAVRVKADYGMELTLVDEDSFTGKFLSRTLSGETISFRRCDATVDHPLLREKTRCYETCAIFEKGKTC</sequence>
<evidence type="ECO:0000313" key="2">
    <source>
        <dbReference type="Proteomes" id="UP000078540"/>
    </source>
</evidence>
<dbReference type="AlphaFoldDB" id="A0A195BUP7"/>
<dbReference type="EMBL" id="KQ976401">
    <property type="protein sequence ID" value="KYM92344.1"/>
    <property type="molecule type" value="Genomic_DNA"/>
</dbReference>
<keyword evidence="2" id="KW-1185">Reference proteome</keyword>
<evidence type="ECO:0000313" key="1">
    <source>
        <dbReference type="EMBL" id="KYM92344.1"/>
    </source>
</evidence>
<protein>
    <submittedName>
        <fullName evidence="1">Uncharacterized protein</fullName>
    </submittedName>
</protein>
<accession>A0A195BUP7</accession>
<gene>
    <name evidence="1" type="ORF">ALC53_00799</name>
</gene>
<reference evidence="1 2" key="1">
    <citation type="submission" date="2015-09" db="EMBL/GenBank/DDBJ databases">
        <title>Atta colombica WGS genome.</title>
        <authorList>
            <person name="Nygaard S."/>
            <person name="Hu H."/>
            <person name="Boomsma J."/>
            <person name="Zhang G."/>
        </authorList>
    </citation>
    <scope>NUCLEOTIDE SEQUENCE [LARGE SCALE GENOMIC DNA]</scope>
    <source>
        <strain evidence="1">Treedump-2</strain>
        <tissue evidence="1">Whole body</tissue>
    </source>
</reference>
<proteinExistence type="predicted"/>
<dbReference type="Proteomes" id="UP000078540">
    <property type="component" value="Unassembled WGS sequence"/>
</dbReference>